<dbReference type="Proteomes" id="UP000006001">
    <property type="component" value="Unassembled WGS sequence"/>
</dbReference>
<dbReference type="HOGENOM" id="CLU_3103879_0_0_11"/>
<organism evidence="1 2">
    <name type="scientific">Slackia exigua (strain ATCC 700122 / DSM 15923 / CIP 105133 / JCM 11022 / KCTC 5966 / S-7)</name>
    <dbReference type="NCBI Taxonomy" id="649764"/>
    <lineage>
        <taxon>Bacteria</taxon>
        <taxon>Bacillati</taxon>
        <taxon>Actinomycetota</taxon>
        <taxon>Coriobacteriia</taxon>
        <taxon>Eggerthellales</taxon>
        <taxon>Eggerthellaceae</taxon>
        <taxon>Slackia</taxon>
    </lineage>
</organism>
<reference evidence="1" key="1">
    <citation type="submission" date="2009-10" db="EMBL/GenBank/DDBJ databases">
        <authorList>
            <person name="Weinstock G."/>
            <person name="Sodergren E."/>
            <person name="Clifton S."/>
            <person name="Fulton L."/>
            <person name="Fulton B."/>
            <person name="Courtney L."/>
            <person name="Fronick C."/>
            <person name="Harrison M."/>
            <person name="Strong C."/>
            <person name="Farmer C."/>
            <person name="Delahaunty K."/>
            <person name="Markovic C."/>
            <person name="Hall O."/>
            <person name="Minx P."/>
            <person name="Tomlinson C."/>
            <person name="Mitreva M."/>
            <person name="Nelson J."/>
            <person name="Hou S."/>
            <person name="Wollam A."/>
            <person name="Pepin K.H."/>
            <person name="Johnson M."/>
            <person name="Bhonagiri V."/>
            <person name="Nash W.E."/>
            <person name="Warren W."/>
            <person name="Chinwalla A."/>
            <person name="Mardis E.R."/>
            <person name="Wilson R.K."/>
        </authorList>
    </citation>
    <scope>NUCLEOTIDE SEQUENCE [LARGE SCALE GENOMIC DNA]</scope>
    <source>
        <strain evidence="1">ATCC 700122</strain>
    </source>
</reference>
<proteinExistence type="predicted"/>
<protein>
    <submittedName>
        <fullName evidence="1">Uncharacterized protein</fullName>
    </submittedName>
</protein>
<dbReference type="EMBL" id="ACUX02000017">
    <property type="protein sequence ID" value="EEZ60651.1"/>
    <property type="molecule type" value="Genomic_DNA"/>
</dbReference>
<evidence type="ECO:0000313" key="2">
    <source>
        <dbReference type="Proteomes" id="UP000006001"/>
    </source>
</evidence>
<evidence type="ECO:0000313" key="1">
    <source>
        <dbReference type="EMBL" id="EEZ60651.1"/>
    </source>
</evidence>
<name>D0WIQ2_SLAES</name>
<dbReference type="STRING" id="649764.HMPREF0762_01727"/>
<gene>
    <name evidence="1" type="ORF">HMPREF0762_01727</name>
</gene>
<dbReference type="AlphaFoldDB" id="D0WIQ2"/>
<keyword evidence="2" id="KW-1185">Reference proteome</keyword>
<accession>D0WIQ2</accession>
<comment type="caution">
    <text evidence="1">The sequence shown here is derived from an EMBL/GenBank/DDBJ whole genome shotgun (WGS) entry which is preliminary data.</text>
</comment>
<sequence length="51" mass="5578">MAGARVRAKALCARNSPGFVRLLAAPSVSCVKSVMKRFSAIKRWRRSCAVL</sequence>